<dbReference type="PANTHER" id="PTHR43563">
    <property type="entry name" value="AMINE OXIDASE"/>
    <property type="match status" value="1"/>
</dbReference>
<dbReference type="SUPFAM" id="SSF54373">
    <property type="entry name" value="FAD-linked reductases, C-terminal domain"/>
    <property type="match status" value="1"/>
</dbReference>
<dbReference type="Pfam" id="PF13450">
    <property type="entry name" value="NAD_binding_8"/>
    <property type="match status" value="1"/>
</dbReference>
<dbReference type="SUPFAM" id="SSF51905">
    <property type="entry name" value="FAD/NAD(P)-binding domain"/>
    <property type="match status" value="1"/>
</dbReference>
<proteinExistence type="inferred from homology"/>
<dbReference type="InterPro" id="IPR050703">
    <property type="entry name" value="Flavin_MAO"/>
</dbReference>
<keyword evidence="4" id="KW-1185">Reference proteome</keyword>
<evidence type="ECO:0000313" key="3">
    <source>
        <dbReference type="EMBL" id="SNR15504.1"/>
    </source>
</evidence>
<dbReference type="Proteomes" id="UP000215214">
    <property type="component" value="Chromosome TJEJU"/>
</dbReference>
<evidence type="ECO:0000256" key="1">
    <source>
        <dbReference type="ARBA" id="ARBA00005995"/>
    </source>
</evidence>
<dbReference type="Pfam" id="PF01593">
    <property type="entry name" value="Amino_oxidase"/>
    <property type="match status" value="1"/>
</dbReference>
<feature type="domain" description="Amine oxidase" evidence="2">
    <location>
        <begin position="90"/>
        <end position="347"/>
    </location>
</feature>
<dbReference type="OrthoDB" id="56323at2"/>
<sequence length="350" mass="40021">MEKNIVILGAGLSGLTTAYLLQKEGFSVKILEANTRLGGRIYTKKTNNANIELGATWLWKYNTALIQLCKELDIQLFEQKMDGDALFEAMNAHPPQRFNLPPNQEISYRIVDGTHTIIEKLAFKIGRENIYLDEKVTHINQFENQLTVTSKNKTYEVDYVISTVPPRLLIQSITFSPELPKDVITVANQTHTWMKDSIKFAIVFDTPFWRKNGLSGVGFSNVGPFTELYDHCTVQENGFALMGFLNGGLAELTKEQREAKVILQLKKFFGEQVNNYLVYDEKIWKKETLTCIHDNQFIFPHQNNGHEVFQDSFMNHKLYISGTETSKTYGGYMEGAVRRAIEIVQQITKD</sequence>
<dbReference type="GO" id="GO:0016491">
    <property type="term" value="F:oxidoreductase activity"/>
    <property type="evidence" value="ECO:0007669"/>
    <property type="project" value="InterPro"/>
</dbReference>
<dbReference type="KEGG" id="tje:TJEJU_1795"/>
<name>A0A238UAJ9_9FLAO</name>
<comment type="similarity">
    <text evidence="1">Belongs to the flavin monoamine oxidase family.</text>
</comment>
<protein>
    <submittedName>
        <fullName evidence="3">Amine oxidase, flavin-containing</fullName>
    </submittedName>
</protein>
<dbReference type="EMBL" id="LT899436">
    <property type="protein sequence ID" value="SNR15504.1"/>
    <property type="molecule type" value="Genomic_DNA"/>
</dbReference>
<evidence type="ECO:0000259" key="2">
    <source>
        <dbReference type="Pfam" id="PF01593"/>
    </source>
</evidence>
<dbReference type="PANTHER" id="PTHR43563:SF1">
    <property type="entry name" value="AMINE OXIDASE [FLAVIN-CONTAINING] B"/>
    <property type="match status" value="1"/>
</dbReference>
<dbReference type="InterPro" id="IPR002937">
    <property type="entry name" value="Amino_oxidase"/>
</dbReference>
<reference evidence="3 4" key="1">
    <citation type="submission" date="2017-07" db="EMBL/GenBank/DDBJ databases">
        <authorList>
            <person name="Sun Z.S."/>
            <person name="Albrecht U."/>
            <person name="Echele G."/>
            <person name="Lee C.C."/>
        </authorList>
    </citation>
    <scope>NUCLEOTIDE SEQUENCE [LARGE SCALE GENOMIC DNA]</scope>
    <source>
        <strain evidence="4">type strain: KCTC 22618</strain>
    </source>
</reference>
<dbReference type="InterPro" id="IPR036188">
    <property type="entry name" value="FAD/NAD-bd_sf"/>
</dbReference>
<dbReference type="AlphaFoldDB" id="A0A238UAJ9"/>
<dbReference type="Gene3D" id="3.50.50.60">
    <property type="entry name" value="FAD/NAD(P)-binding domain"/>
    <property type="match status" value="2"/>
</dbReference>
<evidence type="ECO:0000313" key="4">
    <source>
        <dbReference type="Proteomes" id="UP000215214"/>
    </source>
</evidence>
<dbReference type="RefSeq" id="WP_095071330.1">
    <property type="nucleotide sequence ID" value="NZ_LT899436.1"/>
</dbReference>
<gene>
    <name evidence="3" type="ORF">TJEJU_1795</name>
</gene>
<organism evidence="3 4">
    <name type="scientific">Tenacibaculum jejuense</name>
    <dbReference type="NCBI Taxonomy" id="584609"/>
    <lineage>
        <taxon>Bacteria</taxon>
        <taxon>Pseudomonadati</taxon>
        <taxon>Bacteroidota</taxon>
        <taxon>Flavobacteriia</taxon>
        <taxon>Flavobacteriales</taxon>
        <taxon>Flavobacteriaceae</taxon>
        <taxon>Tenacibaculum</taxon>
    </lineage>
</organism>
<accession>A0A238UAJ9</accession>